<dbReference type="InterPro" id="IPR050312">
    <property type="entry name" value="IolE/XylAMocC-like"/>
</dbReference>
<reference evidence="3" key="1">
    <citation type="journal article" date="2019" name="Int. J. Syst. Evol. Microbiol.">
        <title>The Global Catalogue of Microorganisms (GCM) 10K type strain sequencing project: providing services to taxonomists for standard genome sequencing and annotation.</title>
        <authorList>
            <consortium name="The Broad Institute Genomics Platform"/>
            <consortium name="The Broad Institute Genome Sequencing Center for Infectious Disease"/>
            <person name="Wu L."/>
            <person name="Ma J."/>
        </authorList>
    </citation>
    <scope>NUCLEOTIDE SEQUENCE [LARGE SCALE GENOMIC DNA]</scope>
    <source>
        <strain evidence="3">KCTC 23299</strain>
    </source>
</reference>
<dbReference type="Pfam" id="PF01261">
    <property type="entry name" value="AP_endonuc_2"/>
    <property type="match status" value="1"/>
</dbReference>
<dbReference type="PROSITE" id="PS51318">
    <property type="entry name" value="TAT"/>
    <property type="match status" value="1"/>
</dbReference>
<dbReference type="InterPro" id="IPR036237">
    <property type="entry name" value="Xyl_isomerase-like_sf"/>
</dbReference>
<dbReference type="EMBL" id="JBHUOZ010000001">
    <property type="protein sequence ID" value="MFD2918474.1"/>
    <property type="molecule type" value="Genomic_DNA"/>
</dbReference>
<organism evidence="2 3">
    <name type="scientific">Terrimonas rubra</name>
    <dbReference type="NCBI Taxonomy" id="1035890"/>
    <lineage>
        <taxon>Bacteria</taxon>
        <taxon>Pseudomonadati</taxon>
        <taxon>Bacteroidota</taxon>
        <taxon>Chitinophagia</taxon>
        <taxon>Chitinophagales</taxon>
        <taxon>Chitinophagaceae</taxon>
        <taxon>Terrimonas</taxon>
    </lineage>
</organism>
<accession>A0ABW5ZZM8</accession>
<dbReference type="PANTHER" id="PTHR12110:SF41">
    <property type="entry name" value="INOSOSE DEHYDRATASE"/>
    <property type="match status" value="1"/>
</dbReference>
<dbReference type="InterPro" id="IPR006311">
    <property type="entry name" value="TAT_signal"/>
</dbReference>
<keyword evidence="2" id="KW-0413">Isomerase</keyword>
<dbReference type="Proteomes" id="UP001597511">
    <property type="component" value="Unassembled WGS sequence"/>
</dbReference>
<keyword evidence="3" id="KW-1185">Reference proteome</keyword>
<feature type="domain" description="Xylose isomerase-like TIM barrel" evidence="1">
    <location>
        <begin position="63"/>
        <end position="286"/>
    </location>
</feature>
<dbReference type="Gene3D" id="3.20.20.150">
    <property type="entry name" value="Divalent-metal-dependent TIM barrel enzymes"/>
    <property type="match status" value="1"/>
</dbReference>
<protein>
    <submittedName>
        <fullName evidence="2">Sugar phosphate isomerase/epimerase family protein</fullName>
    </submittedName>
</protein>
<comment type="caution">
    <text evidence="2">The sequence shown here is derived from an EMBL/GenBank/DDBJ whole genome shotgun (WGS) entry which is preliminary data.</text>
</comment>
<evidence type="ECO:0000313" key="2">
    <source>
        <dbReference type="EMBL" id="MFD2918474.1"/>
    </source>
</evidence>
<sequence length="290" mass="32726">MSYNRRDFIKLGVQSAAAVALLQMGCNSAGSATGSGKHIEQFGLQLYTLRDDMPKDPKAVLKQVAGFGYKQIESYEGGQGMFWGMGHKGFKQYMDELGMTIVSSHCDMNRDFERKAAEAAEIGMKYLVCPYLGKQKSLDDYKRYADTFNQKGEICRKNGIRFAYHNHDYSFEKMDGQYPQKIMMDMTNKETVDYEMDIYWVVAAGEDVQSWLGNYKNRFRLSHIKDRAKNATGGDASVNLGTGSIDFSKVLRSAIDNGMQYFIVEQEKYEGTTPLEAVKANAAYMKGLKV</sequence>
<proteinExistence type="predicted"/>
<name>A0ABW5ZZM8_9BACT</name>
<evidence type="ECO:0000259" key="1">
    <source>
        <dbReference type="Pfam" id="PF01261"/>
    </source>
</evidence>
<dbReference type="RefSeq" id="WP_386094666.1">
    <property type="nucleotide sequence ID" value="NZ_JBHUOZ010000001.1"/>
</dbReference>
<dbReference type="GO" id="GO:0016853">
    <property type="term" value="F:isomerase activity"/>
    <property type="evidence" value="ECO:0007669"/>
    <property type="project" value="UniProtKB-KW"/>
</dbReference>
<dbReference type="InterPro" id="IPR013022">
    <property type="entry name" value="Xyl_isomerase-like_TIM-brl"/>
</dbReference>
<gene>
    <name evidence="2" type="ORF">ACFS6H_02060</name>
</gene>
<evidence type="ECO:0000313" key="3">
    <source>
        <dbReference type="Proteomes" id="UP001597511"/>
    </source>
</evidence>
<dbReference type="PANTHER" id="PTHR12110">
    <property type="entry name" value="HYDROXYPYRUVATE ISOMERASE"/>
    <property type="match status" value="1"/>
</dbReference>
<dbReference type="SUPFAM" id="SSF51658">
    <property type="entry name" value="Xylose isomerase-like"/>
    <property type="match status" value="1"/>
</dbReference>